<accession>A0A839V1P6</accession>
<feature type="transmembrane region" description="Helical" evidence="1">
    <location>
        <begin position="133"/>
        <end position="150"/>
    </location>
</feature>
<feature type="transmembrane region" description="Helical" evidence="1">
    <location>
        <begin position="250"/>
        <end position="283"/>
    </location>
</feature>
<feature type="transmembrane region" description="Helical" evidence="1">
    <location>
        <begin position="46"/>
        <end position="68"/>
    </location>
</feature>
<reference evidence="2 4" key="2">
    <citation type="submission" date="2020-08" db="EMBL/GenBank/DDBJ databases">
        <title>Genomic Encyclopedia of Type Strains, Phase III (KMG-III): the genomes of soil and plant-associated and newly described type strains.</title>
        <authorList>
            <person name="Whitman W."/>
        </authorList>
    </citation>
    <scope>NUCLEOTIDE SEQUENCE [LARGE SCALE GENOMIC DNA]</scope>
    <source>
        <strain evidence="2 4">CECT 8088</strain>
    </source>
</reference>
<feature type="transmembrane region" description="Helical" evidence="1">
    <location>
        <begin position="162"/>
        <end position="179"/>
    </location>
</feature>
<dbReference type="EMBL" id="JACHXV010000009">
    <property type="protein sequence ID" value="MBB3174633.1"/>
    <property type="molecule type" value="Genomic_DNA"/>
</dbReference>
<dbReference type="Proteomes" id="UP000565205">
    <property type="component" value="Unassembled WGS sequence"/>
</dbReference>
<dbReference type="RefSeq" id="WP_176623793.1">
    <property type="nucleotide sequence ID" value="NZ_JABXXQ010000136.1"/>
</dbReference>
<evidence type="ECO:0000313" key="3">
    <source>
        <dbReference type="EMBL" id="NVN30339.1"/>
    </source>
</evidence>
<protein>
    <submittedName>
        <fullName evidence="2">Uncharacterized protein</fullName>
    </submittedName>
</protein>
<keyword evidence="4" id="KW-1185">Reference proteome</keyword>
<feature type="transmembrane region" description="Helical" evidence="1">
    <location>
        <begin position="295"/>
        <end position="318"/>
    </location>
</feature>
<dbReference type="AlphaFoldDB" id="A0A839V1P6"/>
<evidence type="ECO:0000256" key="1">
    <source>
        <dbReference type="SAM" id="Phobius"/>
    </source>
</evidence>
<sequence>MGITAFSFIVLPLCLLWAFNPLRLFQLLFVAGVFEAAAAITLGGLGVQPGLVPALALIGYVMLQLALGAQYPGQRRALRLCGPLLLVGAWAIAASMLLPHLFRDQVYVWPQKSTPPFRIALLEPSASNINQDLYLVVNLLLLTLGAMILTKSDAIRVGAFKAYLISGFVAFAVAFWQLLSKVAHLPYPDALFYSNPGWSILTGQSMGAIPRINGSFAEPSSLGSYMAACTCCAGWLILCGHRQALLKPLFVTGIAGVLMSTSTTGIASLAIAAGGLALGGLMSGSTRMLRKLLRFGLPLLVGVGVLGAVALVLAPGAYDVLGQIFSATLNKQSSASYDERTSTDLDNLQAALDTWGLGVGWGSSRSSSLIPGLLAGIGVPGMVGLLIFGVRLGRQVGAAKRRGCTPGQHFVMDGSAAALVGYLIPACLSAPTISSVSFFALLALLVGACAAAGSAVAQPGWVWYEGSDEAEALLPDGASEAAARNEATPISD</sequence>
<proteinExistence type="predicted"/>
<feature type="transmembrane region" description="Helical" evidence="1">
    <location>
        <begin position="437"/>
        <end position="457"/>
    </location>
</feature>
<reference evidence="3 5" key="1">
    <citation type="submission" date="2020-06" db="EMBL/GenBank/DDBJ databases">
        <title>Description of novel acetic acid bacteria.</title>
        <authorList>
            <person name="Sombolestani A."/>
        </authorList>
    </citation>
    <scope>NUCLEOTIDE SEQUENCE [LARGE SCALE GENOMIC DNA]</scope>
    <source>
        <strain evidence="3 5">LMG 26838</strain>
    </source>
</reference>
<gene>
    <name evidence="2" type="ORF">FHR90_002478</name>
    <name evidence="3" type="ORF">HUK83_08330</name>
</gene>
<keyword evidence="1" id="KW-0472">Membrane</keyword>
<evidence type="ECO:0000313" key="4">
    <source>
        <dbReference type="Proteomes" id="UP000557688"/>
    </source>
</evidence>
<feature type="transmembrane region" description="Helical" evidence="1">
    <location>
        <begin position="80"/>
        <end position="102"/>
    </location>
</feature>
<evidence type="ECO:0000313" key="5">
    <source>
        <dbReference type="Proteomes" id="UP000565205"/>
    </source>
</evidence>
<evidence type="ECO:0000313" key="2">
    <source>
        <dbReference type="EMBL" id="MBB3174633.1"/>
    </source>
</evidence>
<name>A0A839V1P6_9PROT</name>
<keyword evidence="1" id="KW-0812">Transmembrane</keyword>
<dbReference type="EMBL" id="JABXXQ010000136">
    <property type="protein sequence ID" value="NVN30339.1"/>
    <property type="molecule type" value="Genomic_DNA"/>
</dbReference>
<feature type="transmembrane region" description="Helical" evidence="1">
    <location>
        <begin position="369"/>
        <end position="390"/>
    </location>
</feature>
<comment type="caution">
    <text evidence="2">The sequence shown here is derived from an EMBL/GenBank/DDBJ whole genome shotgun (WGS) entry which is preliminary data.</text>
</comment>
<keyword evidence="1" id="KW-1133">Transmembrane helix</keyword>
<organism evidence="2 4">
    <name type="scientific">Endobacter medicaginis</name>
    <dbReference type="NCBI Taxonomy" id="1181271"/>
    <lineage>
        <taxon>Bacteria</taxon>
        <taxon>Pseudomonadati</taxon>
        <taxon>Pseudomonadota</taxon>
        <taxon>Alphaproteobacteria</taxon>
        <taxon>Acetobacterales</taxon>
        <taxon>Acetobacteraceae</taxon>
        <taxon>Endobacter</taxon>
    </lineage>
</organism>
<dbReference type="Proteomes" id="UP000557688">
    <property type="component" value="Unassembled WGS sequence"/>
</dbReference>